<proteinExistence type="inferred from homology"/>
<dbReference type="PANTHER" id="PTHR42693">
    <property type="entry name" value="ARYLSULFATASE FAMILY MEMBER"/>
    <property type="match status" value="1"/>
</dbReference>
<reference evidence="5 6" key="1">
    <citation type="submission" date="2019-08" db="EMBL/GenBank/DDBJ databases">
        <title>Deep-cultivation of Planctomycetes and their phenomic and genomic characterization uncovers novel biology.</title>
        <authorList>
            <person name="Wiegand S."/>
            <person name="Jogler M."/>
            <person name="Boedeker C."/>
            <person name="Pinto D."/>
            <person name="Vollmers J."/>
            <person name="Rivas-Marin E."/>
            <person name="Kohn T."/>
            <person name="Peeters S.H."/>
            <person name="Heuer A."/>
            <person name="Rast P."/>
            <person name="Oberbeckmann S."/>
            <person name="Bunk B."/>
            <person name="Jeske O."/>
            <person name="Meyerdierks A."/>
            <person name="Storesund J.E."/>
            <person name="Kallscheuer N."/>
            <person name="Luecker S."/>
            <person name="Lage O.M."/>
            <person name="Pohl T."/>
            <person name="Merkel B.J."/>
            <person name="Hornburger P."/>
            <person name="Mueller R.-W."/>
            <person name="Bruemmer F."/>
            <person name="Labrenz M."/>
            <person name="Spormann A.M."/>
            <person name="Op den Camp H."/>
            <person name="Overmann J."/>
            <person name="Amann R."/>
            <person name="Jetten M.S.M."/>
            <person name="Mascher T."/>
            <person name="Medema M.H."/>
            <person name="Devos D.P."/>
            <person name="Kaster A.-K."/>
            <person name="Ovreas L."/>
            <person name="Rohde M."/>
            <person name="Galperin M.Y."/>
            <person name="Jogler C."/>
        </authorList>
    </citation>
    <scope>NUCLEOTIDE SEQUENCE [LARGE SCALE GENOMIC DNA]</scope>
    <source>
        <strain evidence="5 6">UC8</strain>
    </source>
</reference>
<evidence type="ECO:0000256" key="1">
    <source>
        <dbReference type="ARBA" id="ARBA00008779"/>
    </source>
</evidence>
<dbReference type="RefSeq" id="WP_084427479.1">
    <property type="nucleotide sequence ID" value="NZ_CP042914.1"/>
</dbReference>
<keyword evidence="3" id="KW-0732">Signal</keyword>
<dbReference type="AlphaFoldDB" id="A0A5B9QTE9"/>
<keyword evidence="6" id="KW-1185">Reference proteome</keyword>
<dbReference type="InterPro" id="IPR050738">
    <property type="entry name" value="Sulfatase"/>
</dbReference>
<feature type="domain" description="Sulfatase N-terminal" evidence="4">
    <location>
        <begin position="53"/>
        <end position="392"/>
    </location>
</feature>
<evidence type="ECO:0000256" key="2">
    <source>
        <dbReference type="ARBA" id="ARBA00022801"/>
    </source>
</evidence>
<feature type="signal peptide" evidence="3">
    <location>
        <begin position="1"/>
        <end position="44"/>
    </location>
</feature>
<dbReference type="EMBL" id="CP042914">
    <property type="protein sequence ID" value="QEG41192.1"/>
    <property type="molecule type" value="Genomic_DNA"/>
</dbReference>
<dbReference type="GO" id="GO:0004065">
    <property type="term" value="F:arylsulfatase activity"/>
    <property type="evidence" value="ECO:0007669"/>
    <property type="project" value="UniProtKB-EC"/>
</dbReference>
<sequence length="495" mass="55338" precursor="true">MIHLLASTWFACRWLFRCPSRNRVATLIIVAVAALLTHALDSSAATADSAARPNIIYIMTDDLGYGDLGCYGQEVIQTPNLDRMAAEGIRFTDHYSGHTVCRPSRLVLWTGQHVGHTGLIGNRSRSLSGEEATVARQLKQAGYATGGVGKWALGHVDQPSEVDNPGHPNHNGFDYWFGYLNQSNAHNYYPTFLWENKTQVPLPGNVLIRDNPQARGRVSSERVTYSHDMMTQAALAFVRKHQHDPFLLHIHWTIPHANNEGGRVLGDGMEVPDYGPYADRDWPDPEKGFAAMITRMDGDVGKLFALLEELGLDERTLVIFTSDNGPHQEGGHKHEFFDSNGPLKGYKRSMHDGGIRVPLIARWPGRIAPGTQSAHPSAFWDFLPTACEIAGVAAPESSDGISYLPTLLGKPEQQREHEYLYWASSEGATSVGMRQQQWKLVQYRGKRNKQTPPAKPDWRLYDLDHDIGEETDIATEHPQRVEQMLRLLKRDGLLP</sequence>
<organism evidence="5 6">
    <name type="scientific">Roseimaritima ulvae</name>
    <dbReference type="NCBI Taxonomy" id="980254"/>
    <lineage>
        <taxon>Bacteria</taxon>
        <taxon>Pseudomonadati</taxon>
        <taxon>Planctomycetota</taxon>
        <taxon>Planctomycetia</taxon>
        <taxon>Pirellulales</taxon>
        <taxon>Pirellulaceae</taxon>
        <taxon>Roseimaritima</taxon>
    </lineage>
</organism>
<dbReference type="PANTHER" id="PTHR42693:SF53">
    <property type="entry name" value="ENDO-4-O-SULFATASE"/>
    <property type="match status" value="1"/>
</dbReference>
<dbReference type="InterPro" id="IPR000917">
    <property type="entry name" value="Sulfatase_N"/>
</dbReference>
<protein>
    <submittedName>
        <fullName evidence="5">Arylsulfatase</fullName>
        <ecNumber evidence="5">3.1.6.1</ecNumber>
    </submittedName>
</protein>
<keyword evidence="2 5" id="KW-0378">Hydrolase</keyword>
<gene>
    <name evidence="5" type="primary">atsA_31</name>
    <name evidence="5" type="ORF">UC8_32110</name>
</gene>
<accession>A0A5B9QTE9</accession>
<name>A0A5B9QTE9_9BACT</name>
<evidence type="ECO:0000313" key="6">
    <source>
        <dbReference type="Proteomes" id="UP000325286"/>
    </source>
</evidence>
<evidence type="ECO:0000259" key="4">
    <source>
        <dbReference type="Pfam" id="PF00884"/>
    </source>
</evidence>
<dbReference type="Proteomes" id="UP000325286">
    <property type="component" value="Chromosome"/>
</dbReference>
<dbReference type="EC" id="3.1.6.1" evidence="5"/>
<dbReference type="Gene3D" id="3.40.720.10">
    <property type="entry name" value="Alkaline Phosphatase, subunit A"/>
    <property type="match status" value="1"/>
</dbReference>
<comment type="similarity">
    <text evidence="1">Belongs to the sulfatase family.</text>
</comment>
<dbReference type="OrthoDB" id="9783154at2"/>
<evidence type="ECO:0000256" key="3">
    <source>
        <dbReference type="SAM" id="SignalP"/>
    </source>
</evidence>
<dbReference type="Gene3D" id="3.30.1120.10">
    <property type="match status" value="1"/>
</dbReference>
<evidence type="ECO:0000313" key="5">
    <source>
        <dbReference type="EMBL" id="QEG41192.1"/>
    </source>
</evidence>
<feature type="chain" id="PRO_5022875503" evidence="3">
    <location>
        <begin position="45"/>
        <end position="495"/>
    </location>
</feature>
<dbReference type="KEGG" id="rul:UC8_32110"/>
<dbReference type="SUPFAM" id="SSF53649">
    <property type="entry name" value="Alkaline phosphatase-like"/>
    <property type="match status" value="1"/>
</dbReference>
<dbReference type="CDD" id="cd16145">
    <property type="entry name" value="ARS_like"/>
    <property type="match status" value="1"/>
</dbReference>
<dbReference type="Pfam" id="PF00884">
    <property type="entry name" value="Sulfatase"/>
    <property type="match status" value="1"/>
</dbReference>
<dbReference type="InterPro" id="IPR017850">
    <property type="entry name" value="Alkaline_phosphatase_core_sf"/>
</dbReference>